<name>A0AAV4UE80_CAEEX</name>
<accession>A0AAV4UE80</accession>
<organism evidence="1 2">
    <name type="scientific">Caerostris extrusa</name>
    <name type="common">Bark spider</name>
    <name type="synonym">Caerostris bankana</name>
    <dbReference type="NCBI Taxonomy" id="172846"/>
    <lineage>
        <taxon>Eukaryota</taxon>
        <taxon>Metazoa</taxon>
        <taxon>Ecdysozoa</taxon>
        <taxon>Arthropoda</taxon>
        <taxon>Chelicerata</taxon>
        <taxon>Arachnida</taxon>
        <taxon>Araneae</taxon>
        <taxon>Araneomorphae</taxon>
        <taxon>Entelegynae</taxon>
        <taxon>Araneoidea</taxon>
        <taxon>Araneidae</taxon>
        <taxon>Caerostris</taxon>
    </lineage>
</organism>
<comment type="caution">
    <text evidence="1">The sequence shown here is derived from an EMBL/GenBank/DDBJ whole genome shotgun (WGS) entry which is preliminary data.</text>
</comment>
<dbReference type="Proteomes" id="UP001054945">
    <property type="component" value="Unassembled WGS sequence"/>
</dbReference>
<evidence type="ECO:0000313" key="2">
    <source>
        <dbReference type="Proteomes" id="UP001054945"/>
    </source>
</evidence>
<dbReference type="EMBL" id="BPLR01012685">
    <property type="protein sequence ID" value="GIY55845.1"/>
    <property type="molecule type" value="Genomic_DNA"/>
</dbReference>
<reference evidence="1 2" key="1">
    <citation type="submission" date="2021-06" db="EMBL/GenBank/DDBJ databases">
        <title>Caerostris extrusa draft genome.</title>
        <authorList>
            <person name="Kono N."/>
            <person name="Arakawa K."/>
        </authorList>
    </citation>
    <scope>NUCLEOTIDE SEQUENCE [LARGE SCALE GENOMIC DNA]</scope>
</reference>
<keyword evidence="2" id="KW-1185">Reference proteome</keyword>
<sequence length="84" mass="9196">MRPAHDVADGFTLRSISERFFVPGICAAWWRQQACPSGPWVLHVGHGNGGVADAVVHHRVHSHRHAVLGQGSEIKESLLVTLKI</sequence>
<dbReference type="AlphaFoldDB" id="A0AAV4UE80"/>
<proteinExistence type="predicted"/>
<evidence type="ECO:0000313" key="1">
    <source>
        <dbReference type="EMBL" id="GIY55845.1"/>
    </source>
</evidence>
<protein>
    <submittedName>
        <fullName evidence="1">Uncharacterized protein</fullName>
    </submittedName>
</protein>
<gene>
    <name evidence="1" type="ORF">CEXT_810001</name>
</gene>